<dbReference type="InterPro" id="IPR016047">
    <property type="entry name" value="M23ase_b-sheet_dom"/>
</dbReference>
<dbReference type="GO" id="GO:0006508">
    <property type="term" value="P:proteolysis"/>
    <property type="evidence" value="ECO:0007669"/>
    <property type="project" value="UniProtKB-KW"/>
</dbReference>
<evidence type="ECO:0000256" key="7">
    <source>
        <dbReference type="ARBA" id="ARBA00023049"/>
    </source>
</evidence>
<evidence type="ECO:0000256" key="2">
    <source>
        <dbReference type="ARBA" id="ARBA00004196"/>
    </source>
</evidence>
<dbReference type="InterPro" id="IPR050570">
    <property type="entry name" value="Cell_wall_metabolism_enzyme"/>
</dbReference>
<dbReference type="CDD" id="cd12797">
    <property type="entry name" value="M23_peptidase"/>
    <property type="match status" value="1"/>
</dbReference>
<organism evidence="11 12">
    <name type="scientific">Aestuariivirga litoralis</name>
    <dbReference type="NCBI Taxonomy" id="2650924"/>
    <lineage>
        <taxon>Bacteria</taxon>
        <taxon>Pseudomonadati</taxon>
        <taxon>Pseudomonadota</taxon>
        <taxon>Alphaproteobacteria</taxon>
        <taxon>Hyphomicrobiales</taxon>
        <taxon>Aestuariivirgaceae</taxon>
        <taxon>Aestuariivirga</taxon>
    </lineage>
</organism>
<dbReference type="GO" id="GO:0030313">
    <property type="term" value="C:cell envelope"/>
    <property type="evidence" value="ECO:0007669"/>
    <property type="project" value="UniProtKB-SubCell"/>
</dbReference>
<protein>
    <submittedName>
        <fullName evidence="11">Uncharacterized protein</fullName>
    </submittedName>
</protein>
<name>A0A2W2ARR3_9HYPH</name>
<evidence type="ECO:0000256" key="6">
    <source>
        <dbReference type="ARBA" id="ARBA00022833"/>
    </source>
</evidence>
<comment type="cofactor">
    <cofactor evidence="1">
        <name>Zn(2+)</name>
        <dbReference type="ChEBI" id="CHEBI:29105"/>
    </cofactor>
</comment>
<dbReference type="GO" id="GO:0046872">
    <property type="term" value="F:metal ion binding"/>
    <property type="evidence" value="ECO:0007669"/>
    <property type="project" value="UniProtKB-KW"/>
</dbReference>
<evidence type="ECO:0000259" key="9">
    <source>
        <dbReference type="Pfam" id="PF01551"/>
    </source>
</evidence>
<dbReference type="InterPro" id="IPR045834">
    <property type="entry name" value="Csd3_N2"/>
</dbReference>
<feature type="domain" description="Csd3-like second N-terminal" evidence="10">
    <location>
        <begin position="278"/>
        <end position="394"/>
    </location>
</feature>
<feature type="compositionally biased region" description="Low complexity" evidence="8">
    <location>
        <begin position="1"/>
        <end position="19"/>
    </location>
</feature>
<evidence type="ECO:0000256" key="8">
    <source>
        <dbReference type="SAM" id="MobiDB-lite"/>
    </source>
</evidence>
<proteinExistence type="predicted"/>
<dbReference type="AlphaFoldDB" id="A0A2W2ARR3"/>
<dbReference type="GO" id="GO:0004222">
    <property type="term" value="F:metalloendopeptidase activity"/>
    <property type="evidence" value="ECO:0007669"/>
    <property type="project" value="TreeGrafter"/>
</dbReference>
<accession>A0A2W2ARR3</accession>
<reference evidence="12" key="1">
    <citation type="submission" date="2018-06" db="EMBL/GenBank/DDBJ databases">
        <title>Aestuariibacter litoralis strain KCTC 52945T.</title>
        <authorList>
            <person name="Li X."/>
            <person name="Salam N."/>
            <person name="Li J.-L."/>
            <person name="Chen Y.-M."/>
            <person name="Yang Z.-W."/>
            <person name="Zhang L.-Y."/>
            <person name="Han M.-X."/>
            <person name="Xiao M."/>
            <person name="Li W.-J."/>
        </authorList>
    </citation>
    <scope>NUCLEOTIDE SEQUENCE [LARGE SCALE GENOMIC DNA]</scope>
    <source>
        <strain evidence="12">KCTC 52945</strain>
    </source>
</reference>
<dbReference type="Gene3D" id="3.10.450.350">
    <property type="match status" value="1"/>
</dbReference>
<keyword evidence="3" id="KW-0645">Protease</keyword>
<comment type="caution">
    <text evidence="11">The sequence shown here is derived from an EMBL/GenBank/DDBJ whole genome shotgun (WGS) entry which is preliminary data.</text>
</comment>
<dbReference type="PANTHER" id="PTHR21666:SF288">
    <property type="entry name" value="CELL DIVISION PROTEIN YTFB"/>
    <property type="match status" value="1"/>
</dbReference>
<evidence type="ECO:0000313" key="11">
    <source>
        <dbReference type="EMBL" id="PZF75170.1"/>
    </source>
</evidence>
<evidence type="ECO:0000256" key="5">
    <source>
        <dbReference type="ARBA" id="ARBA00022801"/>
    </source>
</evidence>
<keyword evidence="4" id="KW-0479">Metal-binding</keyword>
<dbReference type="EMBL" id="QKVK01000015">
    <property type="protein sequence ID" value="PZF75170.1"/>
    <property type="molecule type" value="Genomic_DNA"/>
</dbReference>
<dbReference type="SUPFAM" id="SSF51261">
    <property type="entry name" value="Duplicated hybrid motif"/>
    <property type="match status" value="1"/>
</dbReference>
<evidence type="ECO:0000256" key="3">
    <source>
        <dbReference type="ARBA" id="ARBA00022670"/>
    </source>
</evidence>
<dbReference type="PANTHER" id="PTHR21666">
    <property type="entry name" value="PEPTIDASE-RELATED"/>
    <property type="match status" value="1"/>
</dbReference>
<evidence type="ECO:0000259" key="10">
    <source>
        <dbReference type="Pfam" id="PF19425"/>
    </source>
</evidence>
<comment type="subcellular location">
    <subcellularLocation>
        <location evidence="2">Cell envelope</location>
    </subcellularLocation>
</comment>
<keyword evidence="7" id="KW-0482">Metalloprotease</keyword>
<keyword evidence="6" id="KW-0862">Zinc</keyword>
<feature type="domain" description="M23ase beta-sheet core" evidence="9">
    <location>
        <begin position="406"/>
        <end position="503"/>
    </location>
</feature>
<dbReference type="Gene3D" id="2.70.70.10">
    <property type="entry name" value="Glucose Permease (Domain IIA)"/>
    <property type="match status" value="1"/>
</dbReference>
<evidence type="ECO:0000256" key="1">
    <source>
        <dbReference type="ARBA" id="ARBA00001947"/>
    </source>
</evidence>
<keyword evidence="5" id="KW-0378">Hydrolase</keyword>
<feature type="region of interest" description="Disordered" evidence="8">
    <location>
        <begin position="1"/>
        <end position="36"/>
    </location>
</feature>
<sequence>MPSKLPPRAATAPRTAPAPRALPPPAAVSEPSPDPFQVEPAHHRWLLTTCVAGIAGSLIIGSAVLGIFGENAAPRDAYASVEKASLTGMYPDSAGSGSLIGRKEFSSAYQPVVPERDLNNANLYPEITSDDLPYSEDRPVVIDAEIDGVDEEQNITTITKQVPPEPTDETFKLAKGETLIDALTDRGVSQDAAKALVASIDPIFPVGMIKPGTAFELTLDRQIDFYGREVIFPVELSFDPGPKETLTVEADEDGRFAAAIEGARAGTKSQYAQINHFRTEAKVGSSLYGTAKDNKIPDYIIAEFTRIFSYDVDFQRQVKASDTFEVFYGNPLTGSSSRRKVLHFAQLTLDGKTKTYYRYTTKDGQTDYFDEKGRSAQKSLLKTPVSGARLTSGFGMRRHPLLGYSKMHAGVDFGVPQGTPIRAAGSGVVKIAGRHGAFGIAVEIKHNDRYETLYAHMSKLAAGIRRGTKVNQGQIIGYVGSTGRSTGPHLHYEVHVDDRPVNPTRINAAGGKQLAGKELSKFNQMKQRVLAMMQQAPSPLQVAQVKQ</sequence>
<dbReference type="Pfam" id="PF01551">
    <property type="entry name" value="Peptidase_M23"/>
    <property type="match status" value="1"/>
</dbReference>
<dbReference type="Pfam" id="PF19425">
    <property type="entry name" value="Csd3_N2"/>
    <property type="match status" value="1"/>
</dbReference>
<gene>
    <name evidence="11" type="ORF">DK847_19815</name>
</gene>
<evidence type="ECO:0000313" key="12">
    <source>
        <dbReference type="Proteomes" id="UP000248795"/>
    </source>
</evidence>
<evidence type="ECO:0000256" key="4">
    <source>
        <dbReference type="ARBA" id="ARBA00022723"/>
    </source>
</evidence>
<dbReference type="Proteomes" id="UP000248795">
    <property type="component" value="Unassembled WGS sequence"/>
</dbReference>
<dbReference type="InterPro" id="IPR011055">
    <property type="entry name" value="Dup_hybrid_motif"/>
</dbReference>
<keyword evidence="12" id="KW-1185">Reference proteome</keyword>